<protein>
    <submittedName>
        <fullName evidence="1">DUF541 domain-containing protein</fullName>
    </submittedName>
</protein>
<comment type="caution">
    <text evidence="1">The sequence shown here is derived from an EMBL/GenBank/DDBJ whole genome shotgun (WGS) entry which is preliminary data.</text>
</comment>
<reference evidence="1 2" key="1">
    <citation type="submission" date="2019-07" db="EMBL/GenBank/DDBJ databases">
        <title>Rapid identification of Enteric Bacteria from Whole Genome Sequences (WGS) using Average Nucleotide Identity (ANI).</title>
        <authorList>
            <person name="Lane C."/>
        </authorList>
    </citation>
    <scope>NUCLEOTIDE SEQUENCE [LARGE SCALE GENOMIC DNA]</scope>
    <source>
        <strain evidence="1 2">2011D-8905</strain>
    </source>
</reference>
<dbReference type="RefSeq" id="WP_147500297.1">
    <property type="nucleotide sequence ID" value="NZ_JANPQO010000022.1"/>
</dbReference>
<dbReference type="EMBL" id="VOAW01000004">
    <property type="protein sequence ID" value="TWO28217.1"/>
    <property type="molecule type" value="Genomic_DNA"/>
</dbReference>
<keyword evidence="2" id="KW-1185">Reference proteome</keyword>
<sequence length="248" mass="28228">MKSFFKGLGVGLLCLLVFVLGVVFNTEFLGLKNQSSNSLQFTRDIEVFDEIMPNTYKADLNFNASNELSQKTIIDEEEKASIANTFKELSARIAKENLCKGGGYTLEPSYSYNQGHKTLNGHNFYSNFSCVFTKEKSKDFDNLIKDIDNISAKNSLIVFSTKALQTMIDEEILEENKEKLYDLALKKAYEKNEYYSKNLNKICSIKSIDFDTNPSKLMRANMVYDSVALPIVKNEKQKLLAKVIFECK</sequence>
<name>A0ABY3G785_9BACT</name>
<gene>
    <name evidence="1" type="ORF">ZA01_00835</name>
</gene>
<accession>A0ABY3G785</accession>
<dbReference type="Proteomes" id="UP000321614">
    <property type="component" value="Unassembled WGS sequence"/>
</dbReference>
<organism evidence="1 2">
    <name type="scientific">Campylobacter insulaenigrae</name>
    <dbReference type="NCBI Taxonomy" id="260714"/>
    <lineage>
        <taxon>Bacteria</taxon>
        <taxon>Pseudomonadati</taxon>
        <taxon>Campylobacterota</taxon>
        <taxon>Epsilonproteobacteria</taxon>
        <taxon>Campylobacterales</taxon>
        <taxon>Campylobacteraceae</taxon>
        <taxon>Campylobacter</taxon>
    </lineage>
</organism>
<dbReference type="InterPro" id="IPR007497">
    <property type="entry name" value="SIMPL/DUF541"/>
</dbReference>
<proteinExistence type="predicted"/>
<dbReference type="Pfam" id="PF04402">
    <property type="entry name" value="SIMPL"/>
    <property type="match status" value="1"/>
</dbReference>
<evidence type="ECO:0000313" key="2">
    <source>
        <dbReference type="Proteomes" id="UP000321614"/>
    </source>
</evidence>
<evidence type="ECO:0000313" key="1">
    <source>
        <dbReference type="EMBL" id="TWO28217.1"/>
    </source>
</evidence>